<dbReference type="SUPFAM" id="SSF69635">
    <property type="entry name" value="Type III secretory system chaperone-like"/>
    <property type="match status" value="1"/>
</dbReference>
<dbReference type="Pfam" id="PF05932">
    <property type="entry name" value="CesT"/>
    <property type="match status" value="1"/>
</dbReference>
<dbReference type="OrthoDB" id="6195131at2"/>
<dbReference type="AlphaFoldDB" id="A0A081NCN6"/>
<evidence type="ECO:0000313" key="1">
    <source>
        <dbReference type="EMBL" id="KEQ16209.1"/>
    </source>
</evidence>
<dbReference type="RefSeq" id="WP_034840841.1">
    <property type="nucleotide sequence ID" value="NZ_JOKH01000006.1"/>
</dbReference>
<evidence type="ECO:0000313" key="2">
    <source>
        <dbReference type="Proteomes" id="UP000028073"/>
    </source>
</evidence>
<comment type="caution">
    <text evidence="1">The sequence shown here is derived from an EMBL/GenBank/DDBJ whole genome shotgun (WGS) entry which is preliminary data.</text>
</comment>
<keyword evidence="2" id="KW-1185">Reference proteome</keyword>
<dbReference type="STRING" id="1137799.GZ78_23545"/>
<dbReference type="GO" id="GO:0030254">
    <property type="term" value="P:protein secretion by the type III secretion system"/>
    <property type="evidence" value="ECO:0007669"/>
    <property type="project" value="InterPro"/>
</dbReference>
<accession>A0A081NCN6</accession>
<name>A0A081NCN6_9GAMM</name>
<proteinExistence type="predicted"/>
<dbReference type="CDD" id="cd17034">
    <property type="entry name" value="T3SC_IA_ShcO1-like"/>
    <property type="match status" value="1"/>
</dbReference>
<protein>
    <submittedName>
        <fullName evidence="1">Uncharacterized protein</fullName>
    </submittedName>
</protein>
<dbReference type="Gene3D" id="3.30.1460.10">
    <property type="match status" value="1"/>
</dbReference>
<organism evidence="1 2">
    <name type="scientific">Endozoicomonas numazuensis</name>
    <dbReference type="NCBI Taxonomy" id="1137799"/>
    <lineage>
        <taxon>Bacteria</taxon>
        <taxon>Pseudomonadati</taxon>
        <taxon>Pseudomonadota</taxon>
        <taxon>Gammaproteobacteria</taxon>
        <taxon>Oceanospirillales</taxon>
        <taxon>Endozoicomonadaceae</taxon>
        <taxon>Endozoicomonas</taxon>
    </lineage>
</organism>
<gene>
    <name evidence="1" type="ORF">GZ78_23545</name>
</gene>
<dbReference type="InterPro" id="IPR010261">
    <property type="entry name" value="Tir_chaperone"/>
</dbReference>
<sequence>MTGIELLQNWMKQVGIGKEALDDSGRVCAFVFDNELPVSVEAPAYCDDVFIIIELTEIGRGEIRRKRIETAMKLNAYALETRGGVLGWDSVGERLVLSYRATTELLTEQLLDNMVSNLLEVAEQLKPVLAMEKEKAVQEKLANDFDHMFKPISP</sequence>
<reference evidence="1 2" key="1">
    <citation type="submission" date="2014-06" db="EMBL/GenBank/DDBJ databases">
        <title>Whole Genome Sequences of Three Symbiotic Endozoicomonas Bacteria.</title>
        <authorList>
            <person name="Neave M.J."/>
            <person name="Apprill A."/>
            <person name="Voolstra C.R."/>
        </authorList>
    </citation>
    <scope>NUCLEOTIDE SEQUENCE [LARGE SCALE GENOMIC DNA]</scope>
    <source>
        <strain evidence="1 2">DSM 25634</strain>
    </source>
</reference>
<dbReference type="Proteomes" id="UP000028073">
    <property type="component" value="Unassembled WGS sequence"/>
</dbReference>
<dbReference type="EMBL" id="JOKH01000006">
    <property type="protein sequence ID" value="KEQ16209.1"/>
    <property type="molecule type" value="Genomic_DNA"/>
</dbReference>